<accession>A0ABS3KE63</accession>
<keyword evidence="1" id="KW-0902">Two-component regulatory system</keyword>
<evidence type="ECO:0000259" key="2">
    <source>
        <dbReference type="Pfam" id="PF01627"/>
    </source>
</evidence>
<keyword evidence="4" id="KW-1185">Reference proteome</keyword>
<comment type="caution">
    <text evidence="3">The sequence shown here is derived from an EMBL/GenBank/DDBJ whole genome shotgun (WGS) entry which is preliminary data.</text>
</comment>
<evidence type="ECO:0000313" key="4">
    <source>
        <dbReference type="Proteomes" id="UP001518990"/>
    </source>
</evidence>
<dbReference type="InterPro" id="IPR036641">
    <property type="entry name" value="HPT_dom_sf"/>
</dbReference>
<dbReference type="Proteomes" id="UP001518990">
    <property type="component" value="Unassembled WGS sequence"/>
</dbReference>
<evidence type="ECO:0000313" key="3">
    <source>
        <dbReference type="EMBL" id="MBO1075766.1"/>
    </source>
</evidence>
<dbReference type="SUPFAM" id="SSF47226">
    <property type="entry name" value="Histidine-containing phosphotransfer domain, HPT domain"/>
    <property type="match status" value="1"/>
</dbReference>
<reference evidence="3 4" key="1">
    <citation type="submission" date="2020-09" db="EMBL/GenBank/DDBJ databases">
        <title>Roseomonas.</title>
        <authorList>
            <person name="Zhu W."/>
        </authorList>
    </citation>
    <scope>NUCLEOTIDE SEQUENCE [LARGE SCALE GENOMIC DNA]</scope>
    <source>
        <strain evidence="3 4">1311</strain>
    </source>
</reference>
<feature type="domain" description="HPt" evidence="2">
    <location>
        <begin position="24"/>
        <end position="99"/>
    </location>
</feature>
<dbReference type="EMBL" id="JACTNF010000014">
    <property type="protein sequence ID" value="MBO1075766.1"/>
    <property type="molecule type" value="Genomic_DNA"/>
</dbReference>
<dbReference type="RefSeq" id="WP_207448186.1">
    <property type="nucleotide sequence ID" value="NZ_CP061091.1"/>
</dbReference>
<gene>
    <name evidence="3" type="ORF">IAI60_14210</name>
</gene>
<sequence>MKAIDPAFVRQLASELPRDAFIGVVRTFQADLARLVQQMVASSAAGEMEAYRRGAHGLAGAAGSIGARRLEELARRAMLPDSAAAPDSVGVLEDEAASVLSELAGLIAAPPPARA</sequence>
<protein>
    <submittedName>
        <fullName evidence="3">Hpt domain-containing protein</fullName>
    </submittedName>
</protein>
<dbReference type="InterPro" id="IPR008207">
    <property type="entry name" value="Sig_transdc_His_kin_Hpt_dom"/>
</dbReference>
<organism evidence="3 4">
    <name type="scientific">Roseomonas marmotae</name>
    <dbReference type="NCBI Taxonomy" id="2768161"/>
    <lineage>
        <taxon>Bacteria</taxon>
        <taxon>Pseudomonadati</taxon>
        <taxon>Pseudomonadota</taxon>
        <taxon>Alphaproteobacteria</taxon>
        <taxon>Acetobacterales</taxon>
        <taxon>Roseomonadaceae</taxon>
        <taxon>Roseomonas</taxon>
    </lineage>
</organism>
<proteinExistence type="predicted"/>
<dbReference type="Pfam" id="PF01627">
    <property type="entry name" value="Hpt"/>
    <property type="match status" value="1"/>
</dbReference>
<dbReference type="Gene3D" id="1.20.120.160">
    <property type="entry name" value="HPT domain"/>
    <property type="match status" value="1"/>
</dbReference>
<evidence type="ECO:0000256" key="1">
    <source>
        <dbReference type="ARBA" id="ARBA00023012"/>
    </source>
</evidence>
<name>A0ABS3KE63_9PROT</name>